<dbReference type="GO" id="GO:0005835">
    <property type="term" value="C:fatty acid synthase complex"/>
    <property type="evidence" value="ECO:0007669"/>
    <property type="project" value="InterPro"/>
</dbReference>
<dbReference type="Pfam" id="PF00109">
    <property type="entry name" value="ketoacyl-synt"/>
    <property type="match status" value="1"/>
</dbReference>
<gene>
    <name evidence="10" type="ORF">GCM10011588_52770</name>
</gene>
<dbReference type="RefSeq" id="WP_373293013.1">
    <property type="nucleotide sequence ID" value="NZ_BMMH01000013.1"/>
</dbReference>
<dbReference type="InterPro" id="IPR020841">
    <property type="entry name" value="PKS_Beta-ketoAc_synthase_dom"/>
</dbReference>
<dbReference type="InterPro" id="IPR003965">
    <property type="entry name" value="Fatty_acid_synthase"/>
</dbReference>
<dbReference type="InterPro" id="IPR014030">
    <property type="entry name" value="Ketoacyl_synth_N"/>
</dbReference>
<dbReference type="Pfam" id="PF18094">
    <property type="entry name" value="DNA_pol_B_N"/>
    <property type="match status" value="1"/>
</dbReference>
<dbReference type="SMART" id="SM00827">
    <property type="entry name" value="PKS_AT"/>
    <property type="match status" value="1"/>
</dbReference>
<dbReference type="InterPro" id="IPR047224">
    <property type="entry name" value="FAS_alpha_su_C"/>
</dbReference>
<keyword evidence="7" id="KW-0560">Oxidoreductase</keyword>
<dbReference type="PANTHER" id="PTHR10982">
    <property type="entry name" value="MALONYL COA-ACYL CARRIER PROTEIN TRANSACYLASE"/>
    <property type="match status" value="1"/>
</dbReference>
<dbReference type="SUPFAM" id="SSF52151">
    <property type="entry name" value="FabD/lysophospholipase-like"/>
    <property type="match status" value="2"/>
</dbReference>
<keyword evidence="2" id="KW-0596">Phosphopantetheine</keyword>
<feature type="region of interest" description="Disordered" evidence="8">
    <location>
        <begin position="2398"/>
        <end position="2425"/>
    </location>
</feature>
<keyword evidence="3" id="KW-0597">Phosphoprotein</keyword>
<dbReference type="Pfam" id="PF02801">
    <property type="entry name" value="Ketoacyl-synt_C"/>
    <property type="match status" value="1"/>
</dbReference>
<dbReference type="PROSITE" id="PS52004">
    <property type="entry name" value="KS3_2"/>
    <property type="match status" value="1"/>
</dbReference>
<proteinExistence type="inferred from homology"/>
<evidence type="ECO:0000256" key="8">
    <source>
        <dbReference type="SAM" id="MobiDB-lite"/>
    </source>
</evidence>
<dbReference type="CDD" id="cd00828">
    <property type="entry name" value="elong_cond_enzymes"/>
    <property type="match status" value="1"/>
</dbReference>
<dbReference type="InterPro" id="IPR013565">
    <property type="entry name" value="Fas1/AflB-like_central"/>
</dbReference>
<sequence>MTIEDSSVPGLRNVNGEIDRRAGIPLLERISAGEPYALAFGGQGAPWLEAFAEVCDDHAATDEMAALVARAASALAPVAAQLVVARPRGFDPIGWSVAGSGGEAGARPSAAVLRSTAVSLPGVLLTQLAGLRALHRVGLDLTRIPPVAVAGHSQGVLAVAAAADRGNDSDIELLAIAQLIGAAGAQVGRRLGLVADGERSTMVAVSQVDPRQLDAVSAEVSAEVAPAAAVVVSIRNARRQAVLSGPAGQLDRVERRFADLAGERTRARENGDPGPAFRAPVFERLPIELAFHHPALVEAVELAAEWAGKCGLDVAVTRRSARQILVDPVDWVASVDEVAAAGARWVLDIGPGDLLTRLTAPSLRGSGIGIVPALTRPGQRNLLTPGAAPRIAPTWSEFAPRPVTLPDGRTVTETAFTRLTGRSPILLAGMTPTTVDAGIVAAAANAGHWAELAGGGQVTEQIFADRVSELRTLLEPGRAVQFNSLFLDPYLWSLQLGGKRLVQKARAAGAPIDGVVVTAGVPELDAAVALIEELNEAGIPYIAFKPGTVAQIREVVRIANEVPQQPIIVHIEGGRAGGHHSWEDLDDLLLETYAELRLRANIVICAGGGIGTPVRASDYLTGAWSRQHGYPAMPLDGVLVGTAAMAAAEATTSPEVKQLLVDTPGTPDWVAAGTAAGGMASGRSQLGAAIHEIDNTASRTGRLLDEVAGDAAAVAARRAEIVAALNGTAKPYFGDIGEMTYAQWLRRYVDLAVGTPADWESPWLDGSWRDRFAEMLQRAEARLHPADRGPIPTLFAEPGPLDRPGDAVAALVAEYPAAETVVLHPADVSFFVALCRTPGKPVNFVPVVDADVRRWWRSDSLWQAHDPRYSADQVCVIPGPVAVAGITRVDEPVGALLDRFERATTEAVLAAGATPAPVPARRRAATGRAAVDIVLGSPDVFWAGRLAANPVHRLGAPREWGAGPEGALRHEPTGATLAQISPDRVELSVPLAPGARLRIGIGVPASARTGGAPVISAEEAESAMSELLGVAAGGALPEVREIDGRRVAHLNLAWTPGVLADHAGVVGAGLPDSLSTLGRVAPDVLVGACWPAVFAVLGSTRGPGASAVIEGLLDLVHLDHQVRLLGEWPAAISVLTVRAESGEVVDTDLGRLVEVRVTIGAMLDDIGTGLDGPVFATLTERFAIRGRVGPGTPADPPRAAGSVGEAGRETPRKRRRELTVVAPLSMAAFAEMSGDHNPIHTSDAVAALAGLGGVIVHGMWLSAVGQYAVSAVDPEESAVARTITAWTARFLGMVRPGDSIAVRAERIAVDAGAEIVEVTCRVGDDVVMQASGRLAPPRTVYAFPGQGIQRQGMGLDAMTRSRAARQVWERADAHTRRALGFSILAVVRDNPISLRAGGIEYRHPEGVLHLTQFTQASLATLGVAQIAELREAGAYVDGALLAGHSLGEYVALAAVAEVLPLETLLEIVFQRGQAMDQLIPRDGAGRSDYGMVAIRPSQIGLSDRNVVAFVEGIGELSGEFVEVVNLNLRDAQYSVAGTLAGLRALEVEIEKRRMRHRGERAFVRIPGVDVPFHSRVLRAGVADFREKLSELLPAEPRPEVLIGRYIPNLVPRPFSLERDFLREIADLVPSEPLEAVLADYDTWAARPVPLCRTVLIELLAWQFASPVRWIETQDLLFTDTVRGGLGVQRFVEIGLGTAPTLANLAARTLRLPEFTEIVEVLNIEREPATVYATDIDVEEVEDSVAGTGLSDSARPDTASVATTAPAVPPTAPADGPRPDDIPFTAADATTVLIGLWTKLRTDQIGPADTIEGLCDGVSSRRNQLLVDLAAELSVGAIDGAADADTTALAATVRRLARTYRPFGPVLTDWLNDHLRKVFGPSGRRPAAIGERVRTVWGLGDGWAGHIMAEVALGTREGASVRGGDLGALVSGALSDATAVDTVIDAAVQAVAARHGVAVARPSAGSGSGATVDAAALGEFAERITGPDGVLASAARVVLDQLGLGEQPDVPEGADDSAVVEAVSAELGTDWPRLVAPAFDARRAVRLDDRWAATREDLARFWTAEPETITPASFAGAGETVAAQALWWRDLAADRDRVALAEIYEQIAGLAYSTETGEYAADIAVVTGASEGSIAAAVVADLLAGGATVIATTSRLDDDRLGFYRDFYRRHARTGAALWVVPANLASYRDVDALIEWIANPQTETAGGTSTVVKPALTPTLLLPFAAPRVAGDLADAGARAEVEMRVLLWSVERLIGGLSKLGADTDVDAKLHVVLPGSPNRGMFGGDGAYGEAKAALDAVVAKWRVEKSWPGRVTLVHALIGWVRGTGLMGGNDPLVDAVEELGVQTWSAAEMANELLKWCSARARAVTATGPHRIDLTGGLAGARLDLPALAARSGAEATGDADSNSPPVIAALPAPPTGSSALPVPEWRPVGVDPSEMVVIVGAGELGPYGSARTRFEMEVSDRLSAAGVLELAWTVGLVTWENEPAPGWYDTGTGEPVPEAEIADRYHDTVLARTGIRRYADEGALRENTAPLLASVFLEKDMTFTVGGEAEARAFAAADGANTVVASVPGSTDWTVTRRAGTEVRVPRRIEMSRTVGGQIPTGFDPTRWGVSADMTASLDRLAVWNIVTTVDAFIGSGFAPAELLRWVHPARVANTMGTGLGALQSLRSSYVDLLLGEERPNDILQETLLNVTAAHVVQSYIGSYGSMIHPVGACATAAVSVEEGYDKIRFGKADFVVAGGADDLGVESIAGFADMSATADSAALSARGIADRRFSRANDRRRAGFVESQGGGTVLLTRGDIALDLGLPVLGVVAYAQSFGDGVHTSIPAPGIGALAAGLGGDDSELAVNLRGLGVTADDIAVLSKHDTSTTANDPNESELHERLAAALGRADGNPLFVVSQKTLTGHAKGGAAAFQLIGLCQVLAEGVIPPNRSLDCVDDVLAHHRHLVWPRHPLRFGNTLPLKAGLLTSLGFGHVSCLIAVVHPEAFVQAIPVDIRQDYQRRAEERILLGRRRFTEAMCGGAPLYEKPADRRLGADGTPAAEIRDLEARVLLSRGARLAEDGMYRV</sequence>
<dbReference type="Proteomes" id="UP000638263">
    <property type="component" value="Unassembled WGS sequence"/>
</dbReference>
<dbReference type="GO" id="GO:0016787">
    <property type="term" value="F:hydrolase activity"/>
    <property type="evidence" value="ECO:0007669"/>
    <property type="project" value="UniProtKB-KW"/>
</dbReference>
<evidence type="ECO:0000256" key="6">
    <source>
        <dbReference type="ARBA" id="ARBA00022857"/>
    </source>
</evidence>
<dbReference type="PRINTS" id="PR01483">
    <property type="entry name" value="FASYNTHASE"/>
</dbReference>
<dbReference type="SUPFAM" id="SSF53901">
    <property type="entry name" value="Thiolase-like"/>
    <property type="match status" value="2"/>
</dbReference>
<dbReference type="Gene3D" id="3.40.50.720">
    <property type="entry name" value="NAD(P)-binding Rossmann-like Domain"/>
    <property type="match status" value="1"/>
</dbReference>
<keyword evidence="4" id="KW-0808">Transferase</keyword>
<dbReference type="InterPro" id="IPR036291">
    <property type="entry name" value="NAD(P)-bd_dom_sf"/>
</dbReference>
<dbReference type="InterPro" id="IPR016039">
    <property type="entry name" value="Thiolase-like"/>
</dbReference>
<organism evidence="10 11">
    <name type="scientific">Nocardia jinanensis</name>
    <dbReference type="NCBI Taxonomy" id="382504"/>
    <lineage>
        <taxon>Bacteria</taxon>
        <taxon>Bacillati</taxon>
        <taxon>Actinomycetota</taxon>
        <taxon>Actinomycetes</taxon>
        <taxon>Mycobacteriales</taxon>
        <taxon>Nocardiaceae</taxon>
        <taxon>Nocardia</taxon>
    </lineage>
</organism>
<dbReference type="SUPFAM" id="SSF51412">
    <property type="entry name" value="Inosine monophosphate dehydrogenase (IMPDH)"/>
    <property type="match status" value="1"/>
</dbReference>
<keyword evidence="6" id="KW-0521">NADP</keyword>
<dbReference type="Gene3D" id="3.10.129.10">
    <property type="entry name" value="Hotdog Thioesterase"/>
    <property type="match status" value="1"/>
</dbReference>
<dbReference type="GO" id="GO:0004312">
    <property type="term" value="F:fatty acid synthase activity"/>
    <property type="evidence" value="ECO:0007669"/>
    <property type="project" value="InterPro"/>
</dbReference>
<dbReference type="Gene3D" id="1.20.930.70">
    <property type="match status" value="1"/>
</dbReference>
<evidence type="ECO:0000256" key="2">
    <source>
        <dbReference type="ARBA" id="ARBA00022450"/>
    </source>
</evidence>
<evidence type="ECO:0000256" key="3">
    <source>
        <dbReference type="ARBA" id="ARBA00022553"/>
    </source>
</evidence>
<dbReference type="InterPro" id="IPR002539">
    <property type="entry name" value="MaoC-like_dom"/>
</dbReference>
<dbReference type="InterPro" id="IPR018201">
    <property type="entry name" value="Ketoacyl_synth_AS"/>
</dbReference>
<feature type="region of interest" description="Disordered" evidence="8">
    <location>
        <begin position="1745"/>
        <end position="1778"/>
    </location>
</feature>
<evidence type="ECO:0000313" key="10">
    <source>
        <dbReference type="EMBL" id="GGL31453.1"/>
    </source>
</evidence>
<reference evidence="10" key="1">
    <citation type="journal article" date="2014" name="Int. J. Syst. Evol. Microbiol.">
        <title>Complete genome sequence of Corynebacterium casei LMG S-19264T (=DSM 44701T), isolated from a smear-ripened cheese.</title>
        <authorList>
            <consortium name="US DOE Joint Genome Institute (JGI-PGF)"/>
            <person name="Walter F."/>
            <person name="Albersmeier A."/>
            <person name="Kalinowski J."/>
            <person name="Ruckert C."/>
        </authorList>
    </citation>
    <scope>NUCLEOTIDE SEQUENCE</scope>
    <source>
        <strain evidence="10">CGMCC 4.3508</strain>
    </source>
</reference>
<dbReference type="InterPro" id="IPR029069">
    <property type="entry name" value="HotDog_dom_sf"/>
</dbReference>
<dbReference type="FunFam" id="3.40.366.10:FF:000009">
    <property type="entry name" value="Fatty acid synthase Fas"/>
    <property type="match status" value="1"/>
</dbReference>
<dbReference type="Pfam" id="PF00698">
    <property type="entry name" value="Acyl_transf_1"/>
    <property type="match status" value="1"/>
</dbReference>
<name>A0A917VWD7_9NOCA</name>
<evidence type="ECO:0000256" key="1">
    <source>
        <dbReference type="ARBA" id="ARBA00005254"/>
    </source>
</evidence>
<dbReference type="Gene3D" id="3.20.20.70">
    <property type="entry name" value="Aldolase class I"/>
    <property type="match status" value="1"/>
</dbReference>
<dbReference type="GO" id="GO:0004315">
    <property type="term" value="F:3-oxoacyl-[acyl-carrier-protein] synthase activity"/>
    <property type="evidence" value="ECO:0007669"/>
    <property type="project" value="InterPro"/>
</dbReference>
<reference evidence="10" key="2">
    <citation type="submission" date="2020-09" db="EMBL/GenBank/DDBJ databases">
        <authorList>
            <person name="Sun Q."/>
            <person name="Zhou Y."/>
        </authorList>
    </citation>
    <scope>NUCLEOTIDE SEQUENCE</scope>
    <source>
        <strain evidence="10">CGMCC 4.3508</strain>
    </source>
</reference>
<dbReference type="GO" id="GO:0006633">
    <property type="term" value="P:fatty acid biosynthetic process"/>
    <property type="evidence" value="ECO:0007669"/>
    <property type="project" value="InterPro"/>
</dbReference>
<dbReference type="Pfam" id="PF01575">
    <property type="entry name" value="MaoC_dehydratas"/>
    <property type="match status" value="1"/>
</dbReference>
<dbReference type="SUPFAM" id="SSF54637">
    <property type="entry name" value="Thioesterase/thiol ester dehydrase-isomerase"/>
    <property type="match status" value="1"/>
</dbReference>
<evidence type="ECO:0000313" key="11">
    <source>
        <dbReference type="Proteomes" id="UP000638263"/>
    </source>
</evidence>
<dbReference type="InterPro" id="IPR016035">
    <property type="entry name" value="Acyl_Trfase/lysoPLipase"/>
</dbReference>
<evidence type="ECO:0000259" key="9">
    <source>
        <dbReference type="PROSITE" id="PS52004"/>
    </source>
</evidence>
<dbReference type="Gene3D" id="3.90.25.70">
    <property type="match status" value="1"/>
</dbReference>
<feature type="compositionally biased region" description="Low complexity" evidence="8">
    <location>
        <begin position="1755"/>
        <end position="1765"/>
    </location>
</feature>
<dbReference type="SUPFAM" id="SSF51735">
    <property type="entry name" value="NAD(P)-binding Rossmann-fold domains"/>
    <property type="match status" value="1"/>
</dbReference>
<dbReference type="InterPro" id="IPR014043">
    <property type="entry name" value="Acyl_transferase_dom"/>
</dbReference>
<evidence type="ECO:0000256" key="5">
    <source>
        <dbReference type="ARBA" id="ARBA00022801"/>
    </source>
</evidence>
<dbReference type="PANTHER" id="PTHR10982:SF21">
    <property type="entry name" value="FATTY ACID SYNTHASE SUBUNIT BETA"/>
    <property type="match status" value="1"/>
</dbReference>
<dbReference type="GO" id="GO:0004318">
    <property type="term" value="F:enoyl-[acyl-carrier-protein] reductase (NADH) activity"/>
    <property type="evidence" value="ECO:0007669"/>
    <property type="project" value="InterPro"/>
</dbReference>
<dbReference type="Gene3D" id="3.40.366.10">
    <property type="entry name" value="Malonyl-Coenzyme A Acyl Carrier Protein, domain 2"/>
    <property type="match status" value="3"/>
</dbReference>
<keyword evidence="5" id="KW-0378">Hydrolase</keyword>
<dbReference type="InterPro" id="IPR013785">
    <property type="entry name" value="Aldolase_TIM"/>
</dbReference>
<dbReference type="InterPro" id="IPR014031">
    <property type="entry name" value="Ketoacyl_synth_C"/>
</dbReference>
<evidence type="ECO:0000256" key="7">
    <source>
        <dbReference type="ARBA" id="ARBA00023002"/>
    </source>
</evidence>
<dbReference type="PROSITE" id="PS00606">
    <property type="entry name" value="KS3_1"/>
    <property type="match status" value="1"/>
</dbReference>
<feature type="region of interest" description="Disordered" evidence="8">
    <location>
        <begin position="1187"/>
        <end position="1214"/>
    </location>
</feature>
<dbReference type="InterPro" id="IPR055118">
    <property type="entry name" value="FAS-like_AT_central"/>
</dbReference>
<dbReference type="Gene3D" id="3.40.47.10">
    <property type="match status" value="1"/>
</dbReference>
<accession>A0A917VWD7</accession>
<dbReference type="Pfam" id="PF08354">
    <property type="entry name" value="Fas1-AflB-like_hel"/>
    <property type="match status" value="1"/>
</dbReference>
<keyword evidence="11" id="KW-1185">Reference proteome</keyword>
<dbReference type="Gene3D" id="3.30.70.2430">
    <property type="match status" value="1"/>
</dbReference>
<feature type="domain" description="Ketosynthase family 3 (KS3)" evidence="9">
    <location>
        <begin position="2534"/>
        <end position="2989"/>
    </location>
</feature>
<protein>
    <submittedName>
        <fullName evidence="10">Fatty acid synthase Fas</fullName>
    </submittedName>
</protein>
<dbReference type="InterPro" id="IPR050830">
    <property type="entry name" value="Fungal_FAS"/>
</dbReference>
<comment type="caution">
    <text evidence="10">The sequence shown here is derived from an EMBL/GenBank/DDBJ whole genome shotgun (WGS) entry which is preliminary data.</text>
</comment>
<evidence type="ECO:0000256" key="4">
    <source>
        <dbReference type="ARBA" id="ARBA00022679"/>
    </source>
</evidence>
<comment type="similarity">
    <text evidence="1">Belongs to the enoyl-CoA hydratase/isomerase family.</text>
</comment>
<dbReference type="Pfam" id="PF22690">
    <property type="entry name" value="FAS_AT_central"/>
    <property type="match status" value="1"/>
</dbReference>
<dbReference type="InterPro" id="IPR001227">
    <property type="entry name" value="Ac_transferase_dom_sf"/>
</dbReference>
<dbReference type="EMBL" id="BMMH01000013">
    <property type="protein sequence ID" value="GGL31453.1"/>
    <property type="molecule type" value="Genomic_DNA"/>
</dbReference>